<protein>
    <submittedName>
        <fullName evidence="2">Uncharacterized protein</fullName>
    </submittedName>
</protein>
<dbReference type="EMBL" id="MN740830">
    <property type="protein sequence ID" value="QHU14116.1"/>
    <property type="molecule type" value="Genomic_DNA"/>
</dbReference>
<name>A0A6C0KAL0_9ZZZZ</name>
<evidence type="ECO:0000313" key="2">
    <source>
        <dbReference type="EMBL" id="QHU14116.1"/>
    </source>
</evidence>
<feature type="transmembrane region" description="Helical" evidence="1">
    <location>
        <begin position="86"/>
        <end position="109"/>
    </location>
</feature>
<keyword evidence="1" id="KW-0472">Membrane</keyword>
<feature type="transmembrane region" description="Helical" evidence="1">
    <location>
        <begin position="130"/>
        <end position="150"/>
    </location>
</feature>
<accession>A0A6C0KAL0</accession>
<keyword evidence="1" id="KW-1133">Transmembrane helix</keyword>
<proteinExistence type="predicted"/>
<feature type="transmembrane region" description="Helical" evidence="1">
    <location>
        <begin position="15"/>
        <end position="35"/>
    </location>
</feature>
<feature type="transmembrane region" description="Helical" evidence="1">
    <location>
        <begin position="47"/>
        <end position="74"/>
    </location>
</feature>
<evidence type="ECO:0000256" key="1">
    <source>
        <dbReference type="SAM" id="Phobius"/>
    </source>
</evidence>
<reference evidence="2" key="1">
    <citation type="journal article" date="2020" name="Nature">
        <title>Giant virus diversity and host interactions through global metagenomics.</title>
        <authorList>
            <person name="Schulz F."/>
            <person name="Roux S."/>
            <person name="Paez-Espino D."/>
            <person name="Jungbluth S."/>
            <person name="Walsh D.A."/>
            <person name="Denef V.J."/>
            <person name="McMahon K.D."/>
            <person name="Konstantinidis K.T."/>
            <person name="Eloe-Fadrosh E.A."/>
            <person name="Kyrpides N.C."/>
            <person name="Woyke T."/>
        </authorList>
    </citation>
    <scope>NUCLEOTIDE SEQUENCE</scope>
    <source>
        <strain evidence="2">GVMAG-S-1101182-85</strain>
    </source>
</reference>
<organism evidence="2">
    <name type="scientific">viral metagenome</name>
    <dbReference type="NCBI Taxonomy" id="1070528"/>
    <lineage>
        <taxon>unclassified sequences</taxon>
        <taxon>metagenomes</taxon>
        <taxon>organismal metagenomes</taxon>
    </lineage>
</organism>
<feature type="transmembrane region" description="Helical" evidence="1">
    <location>
        <begin position="156"/>
        <end position="175"/>
    </location>
</feature>
<dbReference type="AlphaFoldDB" id="A0A6C0KAL0"/>
<sequence length="179" mass="20192">METANIGNYKASEDWYYILPATLLVDVIVIFFIRYASSIVGKPINDWYDNFGLAAVLSDVTVILIVIAISRYLYTYFFQEQEGWNIYYFIALTVLIQLLHDVFFAVAIVKPIPKGHNEMIDVFKTYISGGPTILAADAAMVTASIGIASLLKNQDFHYTVSTSLLTVYTLTYILFTRPT</sequence>
<keyword evidence="1" id="KW-0812">Transmembrane</keyword>